<name>A0A5N6M6D7_9ASTR</name>
<comment type="caution">
    <text evidence="1">The sequence shown here is derived from an EMBL/GenBank/DDBJ whole genome shotgun (WGS) entry which is preliminary data.</text>
</comment>
<proteinExistence type="predicted"/>
<organism evidence="1 2">
    <name type="scientific">Mikania micrantha</name>
    <name type="common">bitter vine</name>
    <dbReference type="NCBI Taxonomy" id="192012"/>
    <lineage>
        <taxon>Eukaryota</taxon>
        <taxon>Viridiplantae</taxon>
        <taxon>Streptophyta</taxon>
        <taxon>Embryophyta</taxon>
        <taxon>Tracheophyta</taxon>
        <taxon>Spermatophyta</taxon>
        <taxon>Magnoliopsida</taxon>
        <taxon>eudicotyledons</taxon>
        <taxon>Gunneridae</taxon>
        <taxon>Pentapetalae</taxon>
        <taxon>asterids</taxon>
        <taxon>campanulids</taxon>
        <taxon>Asterales</taxon>
        <taxon>Asteraceae</taxon>
        <taxon>Asteroideae</taxon>
        <taxon>Heliantheae alliance</taxon>
        <taxon>Eupatorieae</taxon>
        <taxon>Mikania</taxon>
    </lineage>
</organism>
<reference evidence="1 2" key="1">
    <citation type="submission" date="2019-05" db="EMBL/GenBank/DDBJ databases">
        <title>Mikania micrantha, genome provides insights into the molecular mechanism of rapid growth.</title>
        <authorList>
            <person name="Liu B."/>
        </authorList>
    </citation>
    <scope>NUCLEOTIDE SEQUENCE [LARGE SCALE GENOMIC DNA]</scope>
    <source>
        <strain evidence="1">NLD-2019</strain>
        <tissue evidence="1">Leaf</tissue>
    </source>
</reference>
<protein>
    <recommendedName>
        <fullName evidence="3">Mesoderm development candidate 2</fullName>
    </recommendedName>
</protein>
<dbReference type="PANTHER" id="PTHR36357">
    <property type="entry name" value="OS03G0148300 PROTEIN"/>
    <property type="match status" value="1"/>
</dbReference>
<sequence>MINDVMKVHSRPAMAEVKSSLFYPANFRFLFFTLLIVSGNNGVAGTKKRVHIPDDLHDVEDNEEDKAWIEWGQKKKMTKEEFDPPPENFSDLDIAQMQDEIMKRQVGLSYGFVKLRLTDHRTPDMVSDLAEKWTKLARTGAIEVTFMGFDITTVMFSLQNAQNTYEVKEFVLSQPESYEIKMGDRFFRRPGDPPYDNLLKELHKSNKKRANSSNDTILKTEL</sequence>
<accession>A0A5N6M6D7</accession>
<evidence type="ECO:0008006" key="3">
    <source>
        <dbReference type="Google" id="ProtNLM"/>
    </source>
</evidence>
<gene>
    <name evidence="1" type="ORF">E3N88_36996</name>
</gene>
<keyword evidence="2" id="KW-1185">Reference proteome</keyword>
<dbReference type="AlphaFoldDB" id="A0A5N6M6D7"/>
<evidence type="ECO:0000313" key="2">
    <source>
        <dbReference type="Proteomes" id="UP000326396"/>
    </source>
</evidence>
<dbReference type="Gene3D" id="3.30.70.260">
    <property type="match status" value="1"/>
</dbReference>
<dbReference type="Proteomes" id="UP000326396">
    <property type="component" value="Linkage Group LG7"/>
</dbReference>
<dbReference type="PANTHER" id="PTHR36357:SF3">
    <property type="entry name" value="LRP CHAPERONE MESD"/>
    <property type="match status" value="1"/>
</dbReference>
<dbReference type="OrthoDB" id="75833at2759"/>
<evidence type="ECO:0000313" key="1">
    <source>
        <dbReference type="EMBL" id="KAD3069116.1"/>
    </source>
</evidence>
<dbReference type="EMBL" id="SZYD01000017">
    <property type="protein sequence ID" value="KAD3069116.1"/>
    <property type="molecule type" value="Genomic_DNA"/>
</dbReference>